<evidence type="ECO:0000313" key="1">
    <source>
        <dbReference type="EMBL" id="EGA64155.1"/>
    </source>
</evidence>
<organism evidence="1 2">
    <name type="scientific">Vibrio brasiliensis LMG 20546</name>
    <dbReference type="NCBI Taxonomy" id="945543"/>
    <lineage>
        <taxon>Bacteria</taxon>
        <taxon>Pseudomonadati</taxon>
        <taxon>Pseudomonadota</taxon>
        <taxon>Gammaproteobacteria</taxon>
        <taxon>Vibrionales</taxon>
        <taxon>Vibrionaceae</taxon>
        <taxon>Vibrio</taxon>
        <taxon>Vibrio oreintalis group</taxon>
    </lineage>
</organism>
<protein>
    <submittedName>
        <fullName evidence="1">Uncharacterized protein</fullName>
    </submittedName>
</protein>
<proteinExistence type="predicted"/>
<evidence type="ECO:0000313" key="2">
    <source>
        <dbReference type="Proteomes" id="UP000004371"/>
    </source>
</evidence>
<keyword evidence="2" id="KW-1185">Reference proteome</keyword>
<name>E8LYV4_9VIBR</name>
<dbReference type="EMBL" id="AEVS01000094">
    <property type="protein sequence ID" value="EGA64155.1"/>
    <property type="molecule type" value="Genomic_DNA"/>
</dbReference>
<reference evidence="1 2" key="1">
    <citation type="journal article" date="2012" name="Int. J. Syst. Evol. Microbiol.">
        <title>Vibrio caribbeanicus sp. nov., isolated from the marine sponge Scleritoderma cyanea.</title>
        <authorList>
            <person name="Hoffmann M."/>
            <person name="Monday S.R."/>
            <person name="Allard M.W."/>
            <person name="Strain E.A."/>
            <person name="Whittaker P."/>
            <person name="Naum M."/>
            <person name="McCarthy P.J."/>
            <person name="Lopez J.V."/>
            <person name="Fischer M."/>
            <person name="Brown E.W."/>
        </authorList>
    </citation>
    <scope>NUCLEOTIDE SEQUENCE [LARGE SCALE GENOMIC DNA]</scope>
    <source>
        <strain evidence="1 2">LMG 20546</strain>
    </source>
</reference>
<dbReference type="AlphaFoldDB" id="E8LYV4"/>
<dbReference type="eggNOG" id="ENOG5031NYS">
    <property type="taxonomic scope" value="Bacteria"/>
</dbReference>
<sequence length="115" mass="13230">MLYQLNQIGDAVTENLWARLMRTHINTVIAMSTKRLIPHHFVMRIYRERLSRTARYTISTMVAVIDRMGVMAVFAVEVTPLQKDDQAIARSIYAGKIQNATDKCAFLIHTVSYTR</sequence>
<accession>E8LYV4</accession>
<dbReference type="Proteomes" id="UP000004371">
    <property type="component" value="Unassembled WGS sequence"/>
</dbReference>
<comment type="caution">
    <text evidence="1">The sequence shown here is derived from an EMBL/GenBank/DDBJ whole genome shotgun (WGS) entry which is preliminary data.</text>
</comment>
<gene>
    <name evidence="1" type="ORF">VIBR0546_06662</name>
</gene>